<reference evidence="4" key="1">
    <citation type="journal article" date="2021" name="Environ. Microbiol.">
        <title>Genomic characterization of three novel Desulfobacterota classes expand the metabolic and phylogenetic diversity of the phylum.</title>
        <authorList>
            <person name="Murphy C.L."/>
            <person name="Biggerstaff J."/>
            <person name="Eichhorn A."/>
            <person name="Ewing E."/>
            <person name="Shahan R."/>
            <person name="Soriano D."/>
            <person name="Stewart S."/>
            <person name="VanMol K."/>
            <person name="Walker R."/>
            <person name="Walters P."/>
            <person name="Elshahed M.S."/>
            <person name="Youssef N.H."/>
        </authorList>
    </citation>
    <scope>NUCLEOTIDE SEQUENCE</scope>
    <source>
        <strain evidence="4">Zod_Metabat.24</strain>
    </source>
</reference>
<dbReference type="GO" id="GO:0005506">
    <property type="term" value="F:iron ion binding"/>
    <property type="evidence" value="ECO:0007669"/>
    <property type="project" value="TreeGrafter"/>
</dbReference>
<dbReference type="Gene3D" id="6.10.20.100">
    <property type="match status" value="1"/>
</dbReference>
<comment type="caution">
    <text evidence="4">The sequence shown here is derived from an EMBL/GenBank/DDBJ whole genome shotgun (WGS) entry which is preliminary data.</text>
</comment>
<organism evidence="4 5">
    <name type="scientific">Candidatus Zymogenus saltonus</name>
    <dbReference type="NCBI Taxonomy" id="2844893"/>
    <lineage>
        <taxon>Bacteria</taxon>
        <taxon>Deltaproteobacteria</taxon>
        <taxon>Candidatus Zymogenia</taxon>
        <taxon>Candidatus Zymogeniales</taxon>
        <taxon>Candidatus Zymogenaceae</taxon>
        <taxon>Candidatus Zymogenus</taxon>
    </lineage>
</organism>
<dbReference type="GO" id="GO:0070025">
    <property type="term" value="F:carbon monoxide binding"/>
    <property type="evidence" value="ECO:0007669"/>
    <property type="project" value="TreeGrafter"/>
</dbReference>
<evidence type="ECO:0000313" key="5">
    <source>
        <dbReference type="Proteomes" id="UP000809273"/>
    </source>
</evidence>
<evidence type="ECO:0000256" key="3">
    <source>
        <dbReference type="ARBA" id="ARBA00023004"/>
    </source>
</evidence>
<sequence>MKFIDEYRDPKIAKGLVSAIKRRSERLKSNISIMEVCGTHTHSINRFGIKSLLPENVRLVSGPGCPVCVTSIQDIDRALFLAKEKGVIFTTFGDMMRVPGTDGASLEMMRSDGANIAVVSSPLNAVSLAEEKAEAEVVLLGIGFETTSPTVAAAVMSAKKRGLTNFSVFSVHKVIPPAIKILLDDPKINVDGFLCPGHVSIILGAGAYSIIPEKGRAAVITGFEPLDILEGILMTIDQIVEERFDVEIQYKRAVKEEGNPNARTVMDGVFDRANATWRGLGEIPESGLVFNSEHRSFDALERFNVPEIESKEDERCSCGEILKGVMSPDECPLFGSVCNPRNPVGPCMVSSEGACSAFYKYR</sequence>
<dbReference type="InterPro" id="IPR042244">
    <property type="entry name" value="HypD_2_sf"/>
</dbReference>
<gene>
    <name evidence="4" type="primary">hypD</name>
    <name evidence="4" type="ORF">JW984_10820</name>
</gene>
<dbReference type="PIRSF" id="PIRSF005622">
    <property type="entry name" value="Hydrgn_mat_hypD"/>
    <property type="match status" value="1"/>
</dbReference>
<proteinExistence type="inferred from homology"/>
<dbReference type="GO" id="GO:0051539">
    <property type="term" value="F:4 iron, 4 sulfur cluster binding"/>
    <property type="evidence" value="ECO:0007669"/>
    <property type="project" value="TreeGrafter"/>
</dbReference>
<dbReference type="Pfam" id="PF01924">
    <property type="entry name" value="HypD"/>
    <property type="match status" value="1"/>
</dbReference>
<dbReference type="AlphaFoldDB" id="A0A9D8KGK8"/>
<evidence type="ECO:0000313" key="4">
    <source>
        <dbReference type="EMBL" id="MBN1573675.1"/>
    </source>
</evidence>
<dbReference type="Gene3D" id="3.40.50.11750">
    <property type="entry name" value="HypD, alpha/beta domain 1"/>
    <property type="match status" value="2"/>
</dbReference>
<reference evidence="4" key="2">
    <citation type="submission" date="2021-01" db="EMBL/GenBank/DDBJ databases">
        <authorList>
            <person name="Hahn C.R."/>
            <person name="Youssef N.H."/>
            <person name="Elshahed M."/>
        </authorList>
    </citation>
    <scope>NUCLEOTIDE SEQUENCE</scope>
    <source>
        <strain evidence="4">Zod_Metabat.24</strain>
    </source>
</reference>
<keyword evidence="2" id="KW-0479">Metal-binding</keyword>
<dbReference type="NCBIfam" id="TIGR00075">
    <property type="entry name" value="hypD"/>
    <property type="match status" value="1"/>
</dbReference>
<dbReference type="Proteomes" id="UP000809273">
    <property type="component" value="Unassembled WGS sequence"/>
</dbReference>
<name>A0A9D8KGK8_9DELT</name>
<dbReference type="PANTHER" id="PTHR30149:SF0">
    <property type="entry name" value="HYDROGENASE MATURATION FACTOR HYPD"/>
    <property type="match status" value="1"/>
</dbReference>
<dbReference type="PANTHER" id="PTHR30149">
    <property type="entry name" value="HYDROGENASE PROTEIN ASSEMBLY PROTEIN HYPD"/>
    <property type="match status" value="1"/>
</dbReference>
<comment type="similarity">
    <text evidence="1">Belongs to the HypD family.</text>
</comment>
<evidence type="ECO:0000256" key="2">
    <source>
        <dbReference type="ARBA" id="ARBA00022723"/>
    </source>
</evidence>
<keyword evidence="3" id="KW-0408">Iron</keyword>
<dbReference type="GO" id="GO:0051604">
    <property type="term" value="P:protein maturation"/>
    <property type="evidence" value="ECO:0007669"/>
    <property type="project" value="TreeGrafter"/>
</dbReference>
<accession>A0A9D8KGK8</accession>
<evidence type="ECO:0000256" key="1">
    <source>
        <dbReference type="ARBA" id="ARBA00007888"/>
    </source>
</evidence>
<dbReference type="InterPro" id="IPR042243">
    <property type="entry name" value="HypD_1"/>
</dbReference>
<protein>
    <submittedName>
        <fullName evidence="4">Hydrogenase formation protein HypD</fullName>
    </submittedName>
</protein>
<dbReference type="EMBL" id="JAFGIX010000054">
    <property type="protein sequence ID" value="MBN1573675.1"/>
    <property type="molecule type" value="Genomic_DNA"/>
</dbReference>
<dbReference type="InterPro" id="IPR002780">
    <property type="entry name" value="Hyd_form_HypD"/>
</dbReference>